<dbReference type="OrthoDB" id="9757917at2"/>
<keyword evidence="2" id="KW-0378">Hydrolase</keyword>
<dbReference type="InterPro" id="IPR050534">
    <property type="entry name" value="Coronavir_polyprotein_1ab"/>
</dbReference>
<dbReference type="GO" id="GO:0016787">
    <property type="term" value="F:hydrolase activity"/>
    <property type="evidence" value="ECO:0007669"/>
    <property type="project" value="UniProtKB-KW"/>
</dbReference>
<dbReference type="RefSeq" id="WP_139203962.1">
    <property type="nucleotide sequence ID" value="NZ_FOJN01000010.1"/>
</dbReference>
<evidence type="ECO:0000259" key="6">
    <source>
        <dbReference type="Pfam" id="PF13087"/>
    </source>
</evidence>
<dbReference type="GO" id="GO:0043139">
    <property type="term" value="F:5'-3' DNA helicase activity"/>
    <property type="evidence" value="ECO:0007669"/>
    <property type="project" value="TreeGrafter"/>
</dbReference>
<feature type="compositionally biased region" description="Low complexity" evidence="5">
    <location>
        <begin position="63"/>
        <end position="72"/>
    </location>
</feature>
<proteinExistence type="predicted"/>
<feature type="region of interest" description="Disordered" evidence="5">
    <location>
        <begin position="63"/>
        <end position="84"/>
    </location>
</feature>
<accession>A0A1I0TXD7</accession>
<dbReference type="Pfam" id="PF18741">
    <property type="entry name" value="MTES_1575"/>
    <property type="match status" value="1"/>
</dbReference>
<evidence type="ECO:0000259" key="7">
    <source>
        <dbReference type="Pfam" id="PF18741"/>
    </source>
</evidence>
<gene>
    <name evidence="8" type="ORF">SAMN05444374_110126</name>
</gene>
<evidence type="ECO:0000256" key="5">
    <source>
        <dbReference type="SAM" id="MobiDB-lite"/>
    </source>
</evidence>
<feature type="domain" description="DNA2/NAM7 helicase-like C-terminal" evidence="6">
    <location>
        <begin position="1075"/>
        <end position="1259"/>
    </location>
</feature>
<keyword evidence="3" id="KW-0347">Helicase</keyword>
<dbReference type="EMBL" id="FOJN01000010">
    <property type="protein sequence ID" value="SFA56375.1"/>
    <property type="molecule type" value="Genomic_DNA"/>
</dbReference>
<evidence type="ECO:0000256" key="3">
    <source>
        <dbReference type="ARBA" id="ARBA00022806"/>
    </source>
</evidence>
<feature type="domain" description="Restriction endonuclease type II-like" evidence="7">
    <location>
        <begin position="1312"/>
        <end position="1400"/>
    </location>
</feature>
<reference evidence="8 9" key="1">
    <citation type="submission" date="2016-10" db="EMBL/GenBank/DDBJ databases">
        <authorList>
            <person name="de Groot N.N."/>
        </authorList>
    </citation>
    <scope>NUCLEOTIDE SEQUENCE [LARGE SCALE GENOMIC DNA]</scope>
    <source>
        <strain evidence="8 9">DSM 44908</strain>
    </source>
</reference>
<dbReference type="Proteomes" id="UP000182054">
    <property type="component" value="Unassembled WGS sequence"/>
</dbReference>
<dbReference type="GeneID" id="85486563"/>
<feature type="region of interest" description="Disordered" evidence="5">
    <location>
        <begin position="1457"/>
        <end position="1516"/>
    </location>
</feature>
<name>A0A1I0TXD7_9NOCA</name>
<dbReference type="InterPro" id="IPR049468">
    <property type="entry name" value="Restrct_endonuc-II-like_dom"/>
</dbReference>
<dbReference type="InterPro" id="IPR027417">
    <property type="entry name" value="P-loop_NTPase"/>
</dbReference>
<keyword evidence="1" id="KW-0547">Nucleotide-binding</keyword>
<organism evidence="8 9">
    <name type="scientific">Rhodococcoides kroppenstedtii</name>
    <dbReference type="NCBI Taxonomy" id="293050"/>
    <lineage>
        <taxon>Bacteria</taxon>
        <taxon>Bacillati</taxon>
        <taxon>Actinomycetota</taxon>
        <taxon>Actinomycetes</taxon>
        <taxon>Mycobacteriales</taxon>
        <taxon>Nocardiaceae</taxon>
        <taxon>Rhodococcoides</taxon>
    </lineage>
</organism>
<dbReference type="InterPro" id="IPR041679">
    <property type="entry name" value="DNA2/NAM7-like_C"/>
</dbReference>
<dbReference type="GO" id="GO:0005524">
    <property type="term" value="F:ATP binding"/>
    <property type="evidence" value="ECO:0007669"/>
    <property type="project" value="UniProtKB-KW"/>
</dbReference>
<dbReference type="InterPro" id="IPR047187">
    <property type="entry name" value="SF1_C_Upf1"/>
</dbReference>
<evidence type="ECO:0000313" key="9">
    <source>
        <dbReference type="Proteomes" id="UP000182054"/>
    </source>
</evidence>
<evidence type="ECO:0000313" key="8">
    <source>
        <dbReference type="EMBL" id="SFA56375.1"/>
    </source>
</evidence>
<keyword evidence="4" id="KW-0067">ATP-binding</keyword>
<evidence type="ECO:0000256" key="2">
    <source>
        <dbReference type="ARBA" id="ARBA00022801"/>
    </source>
</evidence>
<protein>
    <submittedName>
        <fullName evidence="8">Part of AAA domain-containing protein</fullName>
    </submittedName>
</protein>
<dbReference type="Pfam" id="PF13604">
    <property type="entry name" value="AAA_30"/>
    <property type="match status" value="1"/>
</dbReference>
<dbReference type="Pfam" id="PF13087">
    <property type="entry name" value="AAA_12"/>
    <property type="match status" value="1"/>
</dbReference>
<dbReference type="Gene3D" id="3.40.50.300">
    <property type="entry name" value="P-loop containing nucleotide triphosphate hydrolases"/>
    <property type="match status" value="3"/>
</dbReference>
<evidence type="ECO:0000256" key="1">
    <source>
        <dbReference type="ARBA" id="ARBA00022741"/>
    </source>
</evidence>
<sequence length="1623" mass="177708">MVDSGNAEVRARVRRLLEFLRETVAARSKPVRAYGPTTRLEWLYRPDRRLEIDRDAAPGQAAVRVPRVSVQSPPAPSPEWTSYVSGSWDDARQRPSIDHTISRDHRAAADQWLQTWTQWAANDGRDRPFAALYLSIDRMREEVLTQPETVEVVLASGLLTTTVAGVPVDTHLVTQPVEIVRDDATGDLVVRPTLGSSARLEDRQVLSGLPGFDAKSTDRVASTLRETVSTPLSTDASVVLREWASMTNGVRYVGALDMPPANRRGTVRESPALLLRRRSGFALVSYFDAMIAEMEAGAPVPLGLQQLVESIGSTDRLDWLSTTSNDATTETLFPLAVNRAQGSIMEKLALDTGVVVEGPPGTGKTHTIANVMSAMLAQGKRVLVTSEKAQALRVLRDKLPVELQDLCVSVTDLARGGSAELDHSVSVIADRLENYEPATADRRIDDLTRRRHGAYHRRHVVKERAVSARLAEAEQHRIGGRYTGTLAQILDELGQRADVLGWIPGPIHDERPPITSDEFRSLATLLVTSEEHRGDRRAQTLPPLADVLPPAATIRRLLDRAGRASQPTLLADLRPTEARQHAALARRILSQAQGLDADLHRVLDEDLAGRRRSVRTAVSDLEQIVESARECEQRLGSAVVTIDHVRREIVEAYDSAARALADGRGLRRLRTPRELAAVAQLGVEVLIDGCTPRTAAEHRAVADHVRHRLLLDEARSVLSDLGIDQSAVSNDRHASDRVEAEVRRLADVEKVAAAIESLGSALDGRLALRSVDDVRSALDGLTAVVTAGESSSVRAQLVGHAEEFDAATDGADSPEALQLSDALRLADRVEFDDAVRAYERAQDEWREQCELDGLLDRVDLGAPSLRTLMVDDRTTDWPALATQFDEAWAWRWARQQVERRLTRPADPNADDDFDAADAEVTSLTAALAAESAWRECLQRMTTREVQALRTYQDSVAHIGDARSKRSQRYRAAARTAMGEAQSAVPAWIMPINEVLSTIPPVQNSFDVVIVDEASQAEPSSLFLLWLAPRVIVVGDDRQCAPNLVPQESEDRVLARLDSYLTDLPIHVRNNFGPGSSLFSLLRSRYAQRVRLREHFRSMPEIIEWSSTQFYRDTPLVPVRQFGADRLKPLRSTFVSDAATAGTGTTLVNEAEAHALVDALFACVADQDYEGLTFGVVVLQSQAHAEFIRALLAERIPAEQREELRLRVGTPADFQGDERDVVFVSMVVAATSVTNALTSARWQRSFNVAASRARDQLWLFHSIRLDELSPNDLRASLLSYVQALPAVPVPPMPDVPEPRSPHPAFASMTAQRMFVVLRDQGYHVNPSVAINDLELDLVVTGAGTRLAVQCDDDRDQTADAIAFRFDREADLRRAGWNVVRVRASDLMADPATALGPVVEALDSLGILPGEVSIDQERRAGNWQPVALTAVEDDEEPEEPPVVEAAIPAVVEVAPLPPTVTTRRAPDTMPPAEMEPGETRPPRFDGSAPIRVDSRYGTSRHSPPKAATAPVASRPSPAVMPRRVQKAVSPPAVTPVPTSGIESLPRDVQAKLAALPPASLATGRVVAVAAARPGEPLTVRRCSLVTGLTPVVATEMLGDLERAGKLVRRQRRDGVAEWVRPEDAA</sequence>
<dbReference type="CDD" id="cd18808">
    <property type="entry name" value="SF1_C_Upf1"/>
    <property type="match status" value="1"/>
</dbReference>
<dbReference type="PANTHER" id="PTHR43788">
    <property type="entry name" value="DNA2/NAM7 HELICASE FAMILY MEMBER"/>
    <property type="match status" value="1"/>
</dbReference>
<dbReference type="PANTHER" id="PTHR43788:SF8">
    <property type="entry name" value="DNA-BINDING PROTEIN SMUBP-2"/>
    <property type="match status" value="1"/>
</dbReference>
<evidence type="ECO:0000256" key="4">
    <source>
        <dbReference type="ARBA" id="ARBA00022840"/>
    </source>
</evidence>
<dbReference type="SUPFAM" id="SSF52540">
    <property type="entry name" value="P-loop containing nucleoside triphosphate hydrolases"/>
    <property type="match status" value="1"/>
</dbReference>